<comment type="subcellular location">
    <subcellularLocation>
        <location evidence="13">Cell membrane</location>
        <topology evidence="13">Single-pass membrane protein</topology>
    </subcellularLocation>
    <subcellularLocation>
        <location evidence="12">Endomembrane system</location>
        <topology evidence="12">Single-pass membrane protein</topology>
    </subcellularLocation>
</comment>
<evidence type="ECO:0000256" key="3">
    <source>
        <dbReference type="ARBA" id="ARBA00022475"/>
    </source>
</evidence>
<dbReference type="GO" id="GO:0005886">
    <property type="term" value="C:plasma membrane"/>
    <property type="evidence" value="ECO:0007669"/>
    <property type="project" value="UniProtKB-SubCell"/>
</dbReference>
<comment type="caution">
    <text evidence="16">The sequence shown here is derived from an EMBL/GenBank/DDBJ whole genome shotgun (WGS) entry which is preliminary data.</text>
</comment>
<dbReference type="NCBIfam" id="TIGR01144">
    <property type="entry name" value="ATP_synt_b"/>
    <property type="match status" value="1"/>
</dbReference>
<reference evidence="16 17" key="1">
    <citation type="submission" date="2020-08" db="EMBL/GenBank/DDBJ databases">
        <title>Genomic Encyclopedia of Type Strains, Phase IV (KMG-IV): sequencing the most valuable type-strain genomes for metagenomic binning, comparative biology and taxonomic classification.</title>
        <authorList>
            <person name="Goeker M."/>
        </authorList>
    </citation>
    <scope>NUCLEOTIDE SEQUENCE [LARGE SCALE GENOMIC DNA]</scope>
    <source>
        <strain evidence="16 17">DSM 25799</strain>
    </source>
</reference>
<feature type="coiled-coil region" evidence="15">
    <location>
        <begin position="68"/>
        <end position="150"/>
    </location>
</feature>
<dbReference type="CDD" id="cd06503">
    <property type="entry name" value="ATP-synt_Fo_b"/>
    <property type="match status" value="1"/>
</dbReference>
<evidence type="ECO:0000256" key="12">
    <source>
        <dbReference type="ARBA" id="ARBA00037847"/>
    </source>
</evidence>
<organism evidence="16 17">
    <name type="scientific">Catenisphaera adipataccumulans</name>
    <dbReference type="NCBI Taxonomy" id="700500"/>
    <lineage>
        <taxon>Bacteria</taxon>
        <taxon>Bacillati</taxon>
        <taxon>Bacillota</taxon>
        <taxon>Erysipelotrichia</taxon>
        <taxon>Erysipelotrichales</taxon>
        <taxon>Erysipelotrichaceae</taxon>
        <taxon>Catenisphaera</taxon>
    </lineage>
</organism>
<dbReference type="SUPFAM" id="SSF81573">
    <property type="entry name" value="F1F0 ATP synthase subunit B, membrane domain"/>
    <property type="match status" value="1"/>
</dbReference>
<evidence type="ECO:0000256" key="6">
    <source>
        <dbReference type="ARBA" id="ARBA00022781"/>
    </source>
</evidence>
<evidence type="ECO:0000256" key="14">
    <source>
        <dbReference type="RuleBase" id="RU003848"/>
    </source>
</evidence>
<dbReference type="GO" id="GO:0046961">
    <property type="term" value="F:proton-transporting ATPase activity, rotational mechanism"/>
    <property type="evidence" value="ECO:0007669"/>
    <property type="project" value="TreeGrafter"/>
</dbReference>
<dbReference type="PANTHER" id="PTHR33445:SF1">
    <property type="entry name" value="ATP SYNTHASE SUBUNIT B"/>
    <property type="match status" value="1"/>
</dbReference>
<dbReference type="Proteomes" id="UP000539953">
    <property type="component" value="Unassembled WGS sequence"/>
</dbReference>
<keyword evidence="2 13" id="KW-0813">Transport</keyword>
<comment type="function">
    <text evidence="13">Component of the F(0) channel, it forms part of the peripheral stalk, linking F(1) to F(0).</text>
</comment>
<comment type="subunit">
    <text evidence="13">F-type ATPases have 2 components, F(1) - the catalytic core - and F(0) - the membrane proton channel. F(1) has five subunits: alpha(3), beta(3), gamma(1), delta(1), epsilon(1). F(0) has three main subunits: a(1), b(2) and c(10-14). The alpha and beta chains form an alternating ring which encloses part of the gamma chain. F(1) is attached to F(0) by a central stalk formed by the gamma and epsilon chains, while a peripheral stalk is formed by the delta and b chains.</text>
</comment>
<dbReference type="EMBL" id="JACHHK010000001">
    <property type="protein sequence ID" value="MBB5182397.1"/>
    <property type="molecule type" value="Genomic_DNA"/>
</dbReference>
<evidence type="ECO:0000256" key="4">
    <source>
        <dbReference type="ARBA" id="ARBA00022547"/>
    </source>
</evidence>
<evidence type="ECO:0000256" key="10">
    <source>
        <dbReference type="ARBA" id="ARBA00023310"/>
    </source>
</evidence>
<keyword evidence="4 13" id="KW-0138">CF(0)</keyword>
<evidence type="ECO:0000256" key="9">
    <source>
        <dbReference type="ARBA" id="ARBA00023136"/>
    </source>
</evidence>
<evidence type="ECO:0000256" key="8">
    <source>
        <dbReference type="ARBA" id="ARBA00023065"/>
    </source>
</evidence>
<evidence type="ECO:0000256" key="2">
    <source>
        <dbReference type="ARBA" id="ARBA00022448"/>
    </source>
</evidence>
<keyword evidence="7 13" id="KW-1133">Transmembrane helix</keyword>
<dbReference type="HAMAP" id="MF_01398">
    <property type="entry name" value="ATP_synth_b_bprime"/>
    <property type="match status" value="1"/>
</dbReference>
<dbReference type="AlphaFoldDB" id="A0A7W8CVJ3"/>
<dbReference type="InterPro" id="IPR005864">
    <property type="entry name" value="ATP_synth_F0_bsu_bac"/>
</dbReference>
<evidence type="ECO:0000313" key="17">
    <source>
        <dbReference type="Proteomes" id="UP000539953"/>
    </source>
</evidence>
<dbReference type="InterPro" id="IPR028987">
    <property type="entry name" value="ATP_synth_B-like_membr_sf"/>
</dbReference>
<keyword evidence="9 13" id="KW-0472">Membrane</keyword>
<dbReference type="Pfam" id="PF00430">
    <property type="entry name" value="ATP-synt_B"/>
    <property type="match status" value="1"/>
</dbReference>
<keyword evidence="10 13" id="KW-0066">ATP synthesis</keyword>
<evidence type="ECO:0000256" key="7">
    <source>
        <dbReference type="ARBA" id="ARBA00022989"/>
    </source>
</evidence>
<evidence type="ECO:0000256" key="15">
    <source>
        <dbReference type="SAM" id="Coils"/>
    </source>
</evidence>
<dbReference type="GO" id="GO:0046933">
    <property type="term" value="F:proton-transporting ATP synthase activity, rotational mechanism"/>
    <property type="evidence" value="ECO:0007669"/>
    <property type="project" value="UniProtKB-UniRule"/>
</dbReference>
<name>A0A7W8CVJ3_9FIRM</name>
<dbReference type="GO" id="GO:0045259">
    <property type="term" value="C:proton-transporting ATP synthase complex"/>
    <property type="evidence" value="ECO:0007669"/>
    <property type="project" value="UniProtKB-KW"/>
</dbReference>
<keyword evidence="8 13" id="KW-0406">Ion transport</keyword>
<accession>A0A7W8CVJ3</accession>
<dbReference type="PANTHER" id="PTHR33445">
    <property type="entry name" value="ATP SYNTHASE SUBUNIT B', CHLOROPLASTIC"/>
    <property type="match status" value="1"/>
</dbReference>
<sequence>MVPYNLGCLVLEQKAFTLNIDNYLRINLTDMIMVLISTFLIILFAKKYFWDKIVAFVKKRQDLIQQNIDSSEALKAEAQAQKDKYDEQMRGAGKEAHAILAMARNDADEERERILAQAQNEAARLKEQAQEEIERDKRQAQKDMKAAISDVAMEAAKKLVDKEMDEKTQRKFVDDFIQQAGDQTW</sequence>
<evidence type="ECO:0000313" key="16">
    <source>
        <dbReference type="EMBL" id="MBB5182397.1"/>
    </source>
</evidence>
<proteinExistence type="inferred from homology"/>
<evidence type="ECO:0000256" key="13">
    <source>
        <dbReference type="HAMAP-Rule" id="MF_01398"/>
    </source>
</evidence>
<evidence type="ECO:0000256" key="11">
    <source>
        <dbReference type="ARBA" id="ARBA00025198"/>
    </source>
</evidence>
<protein>
    <recommendedName>
        <fullName evidence="13">ATP synthase subunit b</fullName>
    </recommendedName>
    <alternativeName>
        <fullName evidence="13">ATP synthase F(0) sector subunit b</fullName>
    </alternativeName>
    <alternativeName>
        <fullName evidence="13">ATPase subunit I</fullName>
    </alternativeName>
    <alternativeName>
        <fullName evidence="13">F-type ATPase subunit b</fullName>
        <shortName evidence="13">F-ATPase subunit b</shortName>
    </alternativeName>
</protein>
<evidence type="ECO:0000256" key="1">
    <source>
        <dbReference type="ARBA" id="ARBA00005513"/>
    </source>
</evidence>
<dbReference type="InterPro" id="IPR050059">
    <property type="entry name" value="ATP_synthase_B_chain"/>
</dbReference>
<gene>
    <name evidence="13" type="primary">atpF</name>
    <name evidence="16" type="ORF">HNQ47_000400</name>
</gene>
<evidence type="ECO:0000256" key="5">
    <source>
        <dbReference type="ARBA" id="ARBA00022692"/>
    </source>
</evidence>
<keyword evidence="3 13" id="KW-1003">Cell membrane</keyword>
<dbReference type="GO" id="GO:0012505">
    <property type="term" value="C:endomembrane system"/>
    <property type="evidence" value="ECO:0007669"/>
    <property type="project" value="UniProtKB-SubCell"/>
</dbReference>
<dbReference type="InterPro" id="IPR002146">
    <property type="entry name" value="ATP_synth_b/b'su_bac/chlpt"/>
</dbReference>
<keyword evidence="5 13" id="KW-0812">Transmembrane</keyword>
<keyword evidence="17" id="KW-1185">Reference proteome</keyword>
<keyword evidence="15" id="KW-0175">Coiled coil</keyword>
<keyword evidence="6 13" id="KW-0375">Hydrogen ion transport</keyword>
<feature type="transmembrane region" description="Helical" evidence="13">
    <location>
        <begin position="31"/>
        <end position="50"/>
    </location>
</feature>
<comment type="function">
    <text evidence="11 13">F(1)F(0) ATP synthase produces ATP from ADP in the presence of a proton or sodium gradient. F-type ATPases consist of two structural domains, F(1) containing the extramembraneous catalytic core and F(0) containing the membrane proton channel, linked together by a central stalk and a peripheral stalk. During catalysis, ATP synthesis in the catalytic domain of F(1) is coupled via a rotary mechanism of the central stalk subunits to proton translocation.</text>
</comment>
<comment type="similarity">
    <text evidence="1 13 14">Belongs to the ATPase B chain family.</text>
</comment>
<dbReference type="RefSeq" id="WP_246345994.1">
    <property type="nucleotide sequence ID" value="NZ_JACHHK010000001.1"/>
</dbReference>